<evidence type="ECO:0000313" key="2">
    <source>
        <dbReference type="EMBL" id="MYG38488.1"/>
    </source>
</evidence>
<feature type="region of interest" description="Disordered" evidence="1">
    <location>
        <begin position="54"/>
        <end position="91"/>
    </location>
</feature>
<name>A0A6B1F7Z4_9SYNE</name>
<protein>
    <submittedName>
        <fullName evidence="2">Uncharacterized protein</fullName>
    </submittedName>
</protein>
<comment type="caution">
    <text evidence="2">The sequence shown here is derived from an EMBL/GenBank/DDBJ whole genome shotgun (WGS) entry which is preliminary data.</text>
</comment>
<gene>
    <name evidence="2" type="ORF">F4162_05790</name>
</gene>
<reference evidence="2" key="1">
    <citation type="submission" date="2019-09" db="EMBL/GenBank/DDBJ databases">
        <title>Characterisation of the sponge microbiome using genome-centric metagenomics.</title>
        <authorList>
            <person name="Engelberts J.P."/>
            <person name="Robbins S.J."/>
            <person name="De Goeij J.M."/>
            <person name="Aranda M."/>
            <person name="Bell S.C."/>
            <person name="Webster N.S."/>
        </authorList>
    </citation>
    <scope>NUCLEOTIDE SEQUENCE</scope>
    <source>
        <strain evidence="2">SB0676_bin_10</strain>
    </source>
</reference>
<evidence type="ECO:0000256" key="1">
    <source>
        <dbReference type="SAM" id="MobiDB-lite"/>
    </source>
</evidence>
<accession>A0A6B1F7Z4</accession>
<dbReference type="EMBL" id="VYDO01000186">
    <property type="protein sequence ID" value="MYG38488.1"/>
    <property type="molecule type" value="Genomic_DNA"/>
</dbReference>
<dbReference type="AlphaFoldDB" id="A0A6B1F7Z4"/>
<organism evidence="2">
    <name type="scientific">Synechococcus sp. SB0676_bin_10</name>
    <dbReference type="NCBI Taxonomy" id="2604869"/>
    <lineage>
        <taxon>Bacteria</taxon>
        <taxon>Bacillati</taxon>
        <taxon>Cyanobacteriota</taxon>
        <taxon>Cyanophyceae</taxon>
        <taxon>Synechococcales</taxon>
        <taxon>Synechococcaceae</taxon>
        <taxon>Synechococcus</taxon>
    </lineage>
</organism>
<sequence>MRNIRDTEGRFTEGIKASEVRLTEEVRRGQREGLQAVGDKLDRVLESLLAAGLEGQNRGVRPSLPPPTVGPGWTGLRDNPGSPRSRPALPE</sequence>
<proteinExistence type="predicted"/>